<dbReference type="InterPro" id="IPR050811">
    <property type="entry name" value="Phosphate_ABC_transporter"/>
</dbReference>
<dbReference type="FunFam" id="3.40.190.10:FF:000055">
    <property type="entry name" value="Phosphate ABC transporter, phosphate-binding protein"/>
    <property type="match status" value="1"/>
</dbReference>
<dbReference type="Proteomes" id="UP000244201">
    <property type="component" value="Chromosome"/>
</dbReference>
<dbReference type="PANTHER" id="PTHR30570:SF1">
    <property type="entry name" value="PHOSPHATE-BINDING PROTEIN PSTS"/>
    <property type="match status" value="1"/>
</dbReference>
<keyword evidence="2 4" id="KW-0813">Transport</keyword>
<evidence type="ECO:0000256" key="5">
    <source>
        <dbReference type="SAM" id="MobiDB-lite"/>
    </source>
</evidence>
<dbReference type="AlphaFoldDB" id="A0A2R4T8J7"/>
<feature type="domain" description="PBP" evidence="6">
    <location>
        <begin position="90"/>
        <end position="341"/>
    </location>
</feature>
<dbReference type="PANTHER" id="PTHR30570">
    <property type="entry name" value="PERIPLASMIC PHOSPHATE BINDING COMPONENT OF PHOSPHATE ABC TRANSPORTER"/>
    <property type="match status" value="1"/>
</dbReference>
<evidence type="ECO:0000256" key="4">
    <source>
        <dbReference type="RuleBase" id="RU367119"/>
    </source>
</evidence>
<protein>
    <recommendedName>
        <fullName evidence="4">Phosphate-binding protein</fullName>
    </recommendedName>
</protein>
<organism evidence="7 8">
    <name type="scientific">Streptomyces lunaelactis</name>
    <dbReference type="NCBI Taxonomy" id="1535768"/>
    <lineage>
        <taxon>Bacteria</taxon>
        <taxon>Bacillati</taxon>
        <taxon>Actinomycetota</taxon>
        <taxon>Actinomycetes</taxon>
        <taxon>Kitasatosporales</taxon>
        <taxon>Streptomycetaceae</taxon>
        <taxon>Streptomyces</taxon>
    </lineage>
</organism>
<comment type="similarity">
    <text evidence="1 4">Belongs to the PstS family.</text>
</comment>
<evidence type="ECO:0000256" key="2">
    <source>
        <dbReference type="ARBA" id="ARBA00022448"/>
    </source>
</evidence>
<dbReference type="GO" id="GO:0042301">
    <property type="term" value="F:phosphate ion binding"/>
    <property type="evidence" value="ECO:0007669"/>
    <property type="project" value="UniProtKB-UniRule"/>
</dbReference>
<accession>A0A2R4T8J7</accession>
<dbReference type="SUPFAM" id="SSF53850">
    <property type="entry name" value="Periplasmic binding protein-like II"/>
    <property type="match status" value="1"/>
</dbReference>
<reference evidence="7 8" key="1">
    <citation type="submission" date="2018-01" db="EMBL/GenBank/DDBJ databases">
        <title>Complete genome sequence of Streptomyces lunaelactis MM109T, a Ferroverdin A producer isolated from cave moonmilk deposits.</title>
        <authorList>
            <person name="Naome A."/>
            <person name="Martinet L."/>
            <person name="Maciejewska M."/>
            <person name="Anderssen S."/>
            <person name="Adam D."/>
            <person name="Tenconi E."/>
            <person name="Deflandre B."/>
            <person name="Arguelles-Arias A."/>
            <person name="Calusinska M."/>
            <person name="Copieters W."/>
            <person name="Karim L."/>
            <person name="Hanikenne M."/>
            <person name="Baurain D."/>
            <person name="van Wezel G."/>
            <person name="Smargiasso N."/>
            <person name="de Pauw E."/>
            <person name="Delfosse P."/>
            <person name="Rigali S."/>
        </authorList>
    </citation>
    <scope>NUCLEOTIDE SEQUENCE [LARGE SCALE GENOMIC DNA]</scope>
    <source>
        <strain evidence="7 8">MM109</strain>
    </source>
</reference>
<dbReference type="KEGG" id="slk:SLUN_27560"/>
<proteinExistence type="inferred from homology"/>
<dbReference type="InterPro" id="IPR024370">
    <property type="entry name" value="PBP_domain"/>
</dbReference>
<evidence type="ECO:0000256" key="3">
    <source>
        <dbReference type="ARBA" id="ARBA00022729"/>
    </source>
</evidence>
<evidence type="ECO:0000313" key="7">
    <source>
        <dbReference type="EMBL" id="AVZ75401.1"/>
    </source>
</evidence>
<dbReference type="NCBIfam" id="TIGR02136">
    <property type="entry name" value="ptsS_2"/>
    <property type="match status" value="1"/>
</dbReference>
<keyword evidence="3" id="KW-0732">Signal</keyword>
<dbReference type="GO" id="GO:0006817">
    <property type="term" value="P:phosphate ion transport"/>
    <property type="evidence" value="ECO:0007669"/>
    <property type="project" value="UniProtKB-UniRule"/>
</dbReference>
<feature type="region of interest" description="Disordered" evidence="5">
    <location>
        <begin position="22"/>
        <end position="55"/>
    </location>
</feature>
<evidence type="ECO:0000313" key="8">
    <source>
        <dbReference type="Proteomes" id="UP000244201"/>
    </source>
</evidence>
<dbReference type="InterPro" id="IPR011862">
    <property type="entry name" value="Phos-bd"/>
</dbReference>
<dbReference type="Gene3D" id="3.40.190.10">
    <property type="entry name" value="Periplasmic binding protein-like II"/>
    <property type="match status" value="2"/>
</dbReference>
<evidence type="ECO:0000259" key="6">
    <source>
        <dbReference type="Pfam" id="PF12849"/>
    </source>
</evidence>
<comment type="function">
    <text evidence="4">Involved in the system for phosphate transport across the cytoplasmic membrane.</text>
</comment>
<dbReference type="CDD" id="cd13654">
    <property type="entry name" value="PBP2_phosphate_like_2"/>
    <property type="match status" value="1"/>
</dbReference>
<sequence length="374" mass="39568">MHSYSSRLGHRLYTVDSYSQSSIQGVRGSPVPAPRMPASTPARPQGSRKVNAASGSRRFAGPAALAFAAALTLSACGGGDSGSTSGSAVSEELSGKVTVDGSSTVAPLSTAAAELFAEEQPKVQVTVGTSGTGGGFEKFCNGETDISDASRPIEPDEKAACDKKGITYDELTVANDALTVVVNKDADWVDCLTVAQLKKIWEPKSTVNNWNQVDPTFPSVPLKLFGAGTDSGTFDYFTEVINGEEGASRTDYSPTEDDNVTVQGVAGSDGGMGYFGFSYFEENQDKLKALKINAGDGCVAPGVETAQNGTYKPLSRPLFIYPSAKALERPEAEGYVEYYVENNQDIAKDAKFIPLNATQEKELQADLEKLKSSQ</sequence>
<dbReference type="Pfam" id="PF12849">
    <property type="entry name" value="PBP_like_2"/>
    <property type="match status" value="1"/>
</dbReference>
<gene>
    <name evidence="7" type="ORF">SLUN_27560</name>
</gene>
<keyword evidence="4" id="KW-0592">Phosphate transport</keyword>
<evidence type="ECO:0000256" key="1">
    <source>
        <dbReference type="ARBA" id="ARBA00008725"/>
    </source>
</evidence>
<keyword evidence="8" id="KW-1185">Reference proteome</keyword>
<name>A0A2R4T8J7_9ACTN</name>
<dbReference type="EMBL" id="CP026304">
    <property type="protein sequence ID" value="AVZ75401.1"/>
    <property type="molecule type" value="Genomic_DNA"/>
</dbReference>